<dbReference type="PANTHER" id="PTHR42756:SF1">
    <property type="entry name" value="TRANSCRIPTIONAL REPRESSOR OF EMRAB OPERON"/>
    <property type="match status" value="1"/>
</dbReference>
<dbReference type="InterPro" id="IPR000835">
    <property type="entry name" value="HTH_MarR-typ"/>
</dbReference>
<dbReference type="PROSITE" id="PS50995">
    <property type="entry name" value="HTH_MARR_2"/>
    <property type="match status" value="1"/>
</dbReference>
<keyword evidence="3" id="KW-0804">Transcription</keyword>
<organism evidence="5 6">
    <name type="scientific">Kribbella yunnanensis</name>
    <dbReference type="NCBI Taxonomy" id="190194"/>
    <lineage>
        <taxon>Bacteria</taxon>
        <taxon>Bacillati</taxon>
        <taxon>Actinomycetota</taxon>
        <taxon>Actinomycetes</taxon>
        <taxon>Propionibacteriales</taxon>
        <taxon>Kribbellaceae</taxon>
        <taxon>Kribbella</taxon>
    </lineage>
</organism>
<dbReference type="Gene3D" id="1.10.10.10">
    <property type="entry name" value="Winged helix-like DNA-binding domain superfamily/Winged helix DNA-binding domain"/>
    <property type="match status" value="1"/>
</dbReference>
<gene>
    <name evidence="5" type="ORF">GCM10009745_70260</name>
</gene>
<evidence type="ECO:0000313" key="5">
    <source>
        <dbReference type="EMBL" id="GAA1712087.1"/>
    </source>
</evidence>
<accession>A0ABN2IUT1</accession>
<keyword evidence="2" id="KW-0238">DNA-binding</keyword>
<evidence type="ECO:0000256" key="3">
    <source>
        <dbReference type="ARBA" id="ARBA00023163"/>
    </source>
</evidence>
<dbReference type="Pfam" id="PF12802">
    <property type="entry name" value="MarR_2"/>
    <property type="match status" value="1"/>
</dbReference>
<dbReference type="EMBL" id="BAAANF010000023">
    <property type="protein sequence ID" value="GAA1712087.1"/>
    <property type="molecule type" value="Genomic_DNA"/>
</dbReference>
<dbReference type="InterPro" id="IPR036390">
    <property type="entry name" value="WH_DNA-bd_sf"/>
</dbReference>
<evidence type="ECO:0000313" key="6">
    <source>
        <dbReference type="Proteomes" id="UP001500280"/>
    </source>
</evidence>
<dbReference type="RefSeq" id="WP_344162082.1">
    <property type="nucleotide sequence ID" value="NZ_BAAANF010000023.1"/>
</dbReference>
<dbReference type="Proteomes" id="UP001500280">
    <property type="component" value="Unassembled WGS sequence"/>
</dbReference>
<sequence length="164" mass="18220">MADSVEVELDHHLAGHDAADRVIEAALYRIVELARLHREWQRAVAAEAGLSLADCEVILRLAHLEAPERTPSQLARIFHITAGSMTARLGRLEAGGYLTRTVQPGNRAQIQVDLTGKGKVLHHRFADQMVEIHQQMFAGALPAEDRETLNDLLRRLLTHVEATT</sequence>
<reference evidence="5 6" key="1">
    <citation type="journal article" date="2019" name="Int. J. Syst. Evol. Microbiol.">
        <title>The Global Catalogue of Microorganisms (GCM) 10K type strain sequencing project: providing services to taxonomists for standard genome sequencing and annotation.</title>
        <authorList>
            <consortium name="The Broad Institute Genomics Platform"/>
            <consortium name="The Broad Institute Genome Sequencing Center for Infectious Disease"/>
            <person name="Wu L."/>
            <person name="Ma J."/>
        </authorList>
    </citation>
    <scope>NUCLEOTIDE SEQUENCE [LARGE SCALE GENOMIC DNA]</scope>
    <source>
        <strain evidence="5 6">JCM 14307</strain>
    </source>
</reference>
<keyword evidence="6" id="KW-1185">Reference proteome</keyword>
<dbReference type="PANTHER" id="PTHR42756">
    <property type="entry name" value="TRANSCRIPTIONAL REGULATOR, MARR"/>
    <property type="match status" value="1"/>
</dbReference>
<dbReference type="InterPro" id="IPR036388">
    <property type="entry name" value="WH-like_DNA-bd_sf"/>
</dbReference>
<name>A0ABN2IUT1_9ACTN</name>
<evidence type="ECO:0000259" key="4">
    <source>
        <dbReference type="PROSITE" id="PS50995"/>
    </source>
</evidence>
<dbReference type="SMART" id="SM00347">
    <property type="entry name" value="HTH_MARR"/>
    <property type="match status" value="1"/>
</dbReference>
<protein>
    <recommendedName>
        <fullName evidence="4">HTH marR-type domain-containing protein</fullName>
    </recommendedName>
</protein>
<proteinExistence type="predicted"/>
<comment type="caution">
    <text evidence="5">The sequence shown here is derived from an EMBL/GenBank/DDBJ whole genome shotgun (WGS) entry which is preliminary data.</text>
</comment>
<dbReference type="SUPFAM" id="SSF46785">
    <property type="entry name" value="Winged helix' DNA-binding domain"/>
    <property type="match status" value="1"/>
</dbReference>
<dbReference type="PRINTS" id="PR00598">
    <property type="entry name" value="HTHMARR"/>
</dbReference>
<evidence type="ECO:0000256" key="2">
    <source>
        <dbReference type="ARBA" id="ARBA00023125"/>
    </source>
</evidence>
<keyword evidence="1" id="KW-0805">Transcription regulation</keyword>
<feature type="domain" description="HTH marR-type" evidence="4">
    <location>
        <begin position="20"/>
        <end position="158"/>
    </location>
</feature>
<evidence type="ECO:0000256" key="1">
    <source>
        <dbReference type="ARBA" id="ARBA00023015"/>
    </source>
</evidence>